<geneLocation type="plasmid" evidence="2 4">
    <name>2</name>
</geneLocation>
<dbReference type="Pfam" id="PF13561">
    <property type="entry name" value="adh_short_C2"/>
    <property type="match status" value="1"/>
</dbReference>
<dbReference type="Proteomes" id="UP000011645">
    <property type="component" value="Unassembled WGS sequence"/>
</dbReference>
<evidence type="ECO:0000313" key="4">
    <source>
        <dbReference type="Proteomes" id="UP000000390"/>
    </source>
</evidence>
<dbReference type="GeneID" id="9421304"/>
<dbReference type="PANTHER" id="PTHR42879">
    <property type="entry name" value="3-OXOACYL-(ACYL-CARRIER-PROTEIN) REDUCTASE"/>
    <property type="match status" value="1"/>
</dbReference>
<dbReference type="Gene3D" id="3.40.50.720">
    <property type="entry name" value="NAD(P)-binding Rossmann-like Domain"/>
    <property type="match status" value="1"/>
</dbReference>
<evidence type="ECO:0000256" key="1">
    <source>
        <dbReference type="ARBA" id="ARBA00006484"/>
    </source>
</evidence>
<dbReference type="AlphaFoldDB" id="D8JCW2"/>
<dbReference type="OrthoDB" id="35501at2157"/>
<dbReference type="HOGENOM" id="CLU_010194_1_2_2"/>
<dbReference type="PATRIC" id="fig|795797.18.peg.3431"/>
<accession>D8JCW2</accession>
<dbReference type="InterPro" id="IPR002347">
    <property type="entry name" value="SDR_fam"/>
</dbReference>
<dbReference type="EMBL" id="CP002064">
    <property type="protein sequence ID" value="ADJ16857.1"/>
    <property type="molecule type" value="Genomic_DNA"/>
</dbReference>
<organism evidence="2 4">
    <name type="scientific">Halalkalicoccus jeotgali (strain DSM 18796 / CECT 7217 / JCM 14584 / KCTC 4019 / B3)</name>
    <dbReference type="NCBI Taxonomy" id="795797"/>
    <lineage>
        <taxon>Archaea</taxon>
        <taxon>Methanobacteriati</taxon>
        <taxon>Methanobacteriota</taxon>
        <taxon>Stenosarchaea group</taxon>
        <taxon>Halobacteria</taxon>
        <taxon>Halobacteriales</taxon>
        <taxon>Halococcaceae</taxon>
        <taxon>Halalkalicoccus</taxon>
    </lineage>
</organism>
<keyword evidence="2" id="KW-0614">Plasmid</keyword>
<dbReference type="PANTHER" id="PTHR42879:SF6">
    <property type="entry name" value="NADPH-DEPENDENT REDUCTASE BACG"/>
    <property type="match status" value="1"/>
</dbReference>
<reference evidence="2 4" key="1">
    <citation type="journal article" date="2010" name="J. Bacteriol.">
        <title>Complete genome sequence of Halalkalicoccus jeotgali B3(T), an extremely halophilic archaeon.</title>
        <authorList>
            <person name="Roh S.W."/>
            <person name="Nam Y.D."/>
            <person name="Nam S.H."/>
            <person name="Choi S.H."/>
            <person name="Park H.S."/>
            <person name="Bae J.W."/>
        </authorList>
    </citation>
    <scope>NUCLEOTIDE SEQUENCE [LARGE SCALE GENOMIC DNA]</scope>
    <source>
        <strain evidence="2">B3</strain>
        <strain evidence="4">DSM 18796 / CECT 7217 / JCM 14584 / KCTC 4019 / B3</strain>
        <plasmid evidence="4">2</plasmid>
    </source>
</reference>
<gene>
    <name evidence="2" type="ordered locus">HacjB3_17573</name>
    <name evidence="3" type="ORF">C497_07194</name>
</gene>
<sequence length="248" mass="26332">MQLDLEGNAALVIASSSGLGKASAASLAKAGVDVIVNGRDEGRLENAVEELRETAEGQVIGCVGDMTNPDDITRLVETTVDEFGRLDHLVTSAGGPTRYTFTETQDDDWYYAYDMLVMSVVRAVRESIPHLREVGGTITNITSMVTKEASGANVLSSSVRMCVQGLAKVLSDELAPEIRVNTILPGLYYTPRRHDAGEAGVDLSDVPLDRMGEARELGDVVAFLCSGYSSYLTGAAIPIDGGALQSTL</sequence>
<dbReference type="PRINTS" id="PR00081">
    <property type="entry name" value="GDHRDH"/>
</dbReference>
<comment type="similarity">
    <text evidence="1">Belongs to the short-chain dehydrogenases/reductases (SDR) family.</text>
</comment>
<dbReference type="InterPro" id="IPR036291">
    <property type="entry name" value="NAD(P)-bd_dom_sf"/>
</dbReference>
<dbReference type="InterPro" id="IPR050259">
    <property type="entry name" value="SDR"/>
</dbReference>
<dbReference type="eggNOG" id="arCOG01259">
    <property type="taxonomic scope" value="Archaea"/>
</dbReference>
<dbReference type="EMBL" id="AOHV01000020">
    <property type="protein sequence ID" value="ELY38707.1"/>
    <property type="molecule type" value="Genomic_DNA"/>
</dbReference>
<evidence type="ECO:0000313" key="5">
    <source>
        <dbReference type="Proteomes" id="UP000011645"/>
    </source>
</evidence>
<dbReference type="SUPFAM" id="SSF51735">
    <property type="entry name" value="NAD(P)-binding Rossmann-fold domains"/>
    <property type="match status" value="1"/>
</dbReference>
<evidence type="ECO:0000313" key="3">
    <source>
        <dbReference type="EMBL" id="ELY38707.1"/>
    </source>
</evidence>
<dbReference type="KEGG" id="hje:HacjB3_17573"/>
<reference evidence="3 5" key="2">
    <citation type="journal article" date="2014" name="PLoS Genet.">
        <title>Phylogenetically driven sequencing of extremely halophilic archaea reveals strategies for static and dynamic osmo-response.</title>
        <authorList>
            <person name="Becker E.A."/>
            <person name="Seitzer P.M."/>
            <person name="Tritt A."/>
            <person name="Larsen D."/>
            <person name="Krusor M."/>
            <person name="Yao A.I."/>
            <person name="Wu D."/>
            <person name="Madern D."/>
            <person name="Eisen J.A."/>
            <person name="Darling A.E."/>
            <person name="Facciotti M.T."/>
        </authorList>
    </citation>
    <scope>NUCLEOTIDE SEQUENCE [LARGE SCALE GENOMIC DNA]</scope>
    <source>
        <strain evidence="3">B3</strain>
        <strain evidence="5">DSM 18796 / CECT 7217 / JCM 14584 / KCTC 4019 / B3</strain>
    </source>
</reference>
<dbReference type="Proteomes" id="UP000000390">
    <property type="component" value="Plasmid 2"/>
</dbReference>
<name>D8JCW2_HALJB</name>
<keyword evidence="5" id="KW-1185">Reference proteome</keyword>
<evidence type="ECO:0000313" key="2">
    <source>
        <dbReference type="EMBL" id="ADJ16857.1"/>
    </source>
</evidence>
<dbReference type="RefSeq" id="WP_008415596.1">
    <property type="nucleotide sequence ID" value="NC_014299.1"/>
</dbReference>
<protein>
    <submittedName>
        <fullName evidence="2">Short-chain dehydrogenase/reductase SDR</fullName>
    </submittedName>
</protein>
<proteinExistence type="inferred from homology"/>